<dbReference type="PANTHER" id="PTHR43085:SF1">
    <property type="entry name" value="PSEUDOURIDINE KINASE-RELATED"/>
    <property type="match status" value="1"/>
</dbReference>
<dbReference type="CDD" id="cd01167">
    <property type="entry name" value="bac_FRK"/>
    <property type="match status" value="1"/>
</dbReference>
<dbReference type="SUPFAM" id="SSF53613">
    <property type="entry name" value="Ribokinase-like"/>
    <property type="match status" value="1"/>
</dbReference>
<dbReference type="PROSITE" id="PS00584">
    <property type="entry name" value="PFKB_KINASES_2"/>
    <property type="match status" value="1"/>
</dbReference>
<dbReference type="InterPro" id="IPR002173">
    <property type="entry name" value="Carboh/pur_kinase_PfkB_CS"/>
</dbReference>
<dbReference type="Pfam" id="PF00294">
    <property type="entry name" value="PfkB"/>
    <property type="match status" value="1"/>
</dbReference>
<keyword evidence="3" id="KW-0547">Nucleotide-binding</keyword>
<keyword evidence="4 7" id="KW-0418">Kinase</keyword>
<feature type="domain" description="Carbohydrate kinase PfkB" evidence="6">
    <location>
        <begin position="15"/>
        <end position="289"/>
    </location>
</feature>
<dbReference type="PANTHER" id="PTHR43085">
    <property type="entry name" value="HEXOKINASE FAMILY MEMBER"/>
    <property type="match status" value="1"/>
</dbReference>
<evidence type="ECO:0000256" key="1">
    <source>
        <dbReference type="ARBA" id="ARBA00010688"/>
    </source>
</evidence>
<dbReference type="GO" id="GO:0016301">
    <property type="term" value="F:kinase activity"/>
    <property type="evidence" value="ECO:0007669"/>
    <property type="project" value="UniProtKB-KW"/>
</dbReference>
<organism evidence="7 8">
    <name type="scientific">Hamadaea flava</name>
    <dbReference type="NCBI Taxonomy" id="1742688"/>
    <lineage>
        <taxon>Bacteria</taxon>
        <taxon>Bacillati</taxon>
        <taxon>Actinomycetota</taxon>
        <taxon>Actinomycetes</taxon>
        <taxon>Micromonosporales</taxon>
        <taxon>Micromonosporaceae</taxon>
        <taxon>Hamadaea</taxon>
    </lineage>
</organism>
<comment type="similarity">
    <text evidence="1">Belongs to the carbohydrate kinase PfkB family.</text>
</comment>
<dbReference type="InterPro" id="IPR029056">
    <property type="entry name" value="Ribokinase-like"/>
</dbReference>
<comment type="caution">
    <text evidence="7">The sequence shown here is derived from an EMBL/GenBank/DDBJ whole genome shotgun (WGS) entry which is preliminary data.</text>
</comment>
<dbReference type="Proteomes" id="UP001595816">
    <property type="component" value="Unassembled WGS sequence"/>
</dbReference>
<dbReference type="RefSeq" id="WP_253763458.1">
    <property type="nucleotide sequence ID" value="NZ_JAMZDZ010000001.1"/>
</dbReference>
<dbReference type="Gene3D" id="3.40.1190.20">
    <property type="match status" value="1"/>
</dbReference>
<gene>
    <name evidence="7" type="ORF">ACFOZ4_14960</name>
</gene>
<evidence type="ECO:0000256" key="3">
    <source>
        <dbReference type="ARBA" id="ARBA00022741"/>
    </source>
</evidence>
<name>A0ABV8LNL8_9ACTN</name>
<dbReference type="EMBL" id="JBHSAY010000008">
    <property type="protein sequence ID" value="MFC4131907.1"/>
    <property type="molecule type" value="Genomic_DNA"/>
</dbReference>
<sequence>MSVLVVGEALLDIVNGQRRPGGSPMNVAVGLARLGVTTVLHTSLGTDDAGRLVERHLRASGVHITPESWASRPTSIAEVQLDSLGNATYRFDITWDPAPITAAPEGVQAIHIGSIGAVMPPGASAVDAILDTGPALAIRSYDLNIRPGIMPSQEAVRQRAENLIARTGLVKASEEDVAWLYPAHAPEQVLEHWLGIGARLAVLTRGGQGARAINAKTTVDVAAPPTNVRDTIGAGDSFMAGLLAALDDGGALDRGQLSTLGDEQVRGVMEFAVRCASVTVTREGADPPVRADVCLPVGTADA</sequence>
<reference evidence="8" key="1">
    <citation type="journal article" date="2019" name="Int. J. Syst. Evol. Microbiol.">
        <title>The Global Catalogue of Microorganisms (GCM) 10K type strain sequencing project: providing services to taxonomists for standard genome sequencing and annotation.</title>
        <authorList>
            <consortium name="The Broad Institute Genomics Platform"/>
            <consortium name="The Broad Institute Genome Sequencing Center for Infectious Disease"/>
            <person name="Wu L."/>
            <person name="Ma J."/>
        </authorList>
    </citation>
    <scope>NUCLEOTIDE SEQUENCE [LARGE SCALE GENOMIC DNA]</scope>
    <source>
        <strain evidence="8">CGMCC 4.7289</strain>
    </source>
</reference>
<keyword evidence="8" id="KW-1185">Reference proteome</keyword>
<dbReference type="PROSITE" id="PS00583">
    <property type="entry name" value="PFKB_KINASES_1"/>
    <property type="match status" value="1"/>
</dbReference>
<accession>A0ABV8LNL8</accession>
<dbReference type="InterPro" id="IPR050306">
    <property type="entry name" value="PfkB_Carbo_kinase"/>
</dbReference>
<evidence type="ECO:0000313" key="7">
    <source>
        <dbReference type="EMBL" id="MFC4131907.1"/>
    </source>
</evidence>
<keyword evidence="5" id="KW-0067">ATP-binding</keyword>
<protein>
    <submittedName>
        <fullName evidence="7">Carbohydrate kinase</fullName>
        <ecNumber evidence="7">2.7.1.-</ecNumber>
    </submittedName>
</protein>
<evidence type="ECO:0000313" key="8">
    <source>
        <dbReference type="Proteomes" id="UP001595816"/>
    </source>
</evidence>
<evidence type="ECO:0000256" key="2">
    <source>
        <dbReference type="ARBA" id="ARBA00022679"/>
    </source>
</evidence>
<dbReference type="InterPro" id="IPR011611">
    <property type="entry name" value="PfkB_dom"/>
</dbReference>
<evidence type="ECO:0000256" key="5">
    <source>
        <dbReference type="ARBA" id="ARBA00022840"/>
    </source>
</evidence>
<dbReference type="EC" id="2.7.1.-" evidence="7"/>
<evidence type="ECO:0000256" key="4">
    <source>
        <dbReference type="ARBA" id="ARBA00022777"/>
    </source>
</evidence>
<evidence type="ECO:0000259" key="6">
    <source>
        <dbReference type="Pfam" id="PF00294"/>
    </source>
</evidence>
<keyword evidence="2 7" id="KW-0808">Transferase</keyword>
<proteinExistence type="inferred from homology"/>